<proteinExistence type="predicted"/>
<name>A0A943HLY6_9FIRM</name>
<accession>A0A943HLY6</accession>
<comment type="caution">
    <text evidence="1">The sequence shown here is derived from an EMBL/GenBank/DDBJ whole genome shotgun (WGS) entry which is preliminary data.</text>
</comment>
<gene>
    <name evidence="1" type="ORF">KHY36_14140</name>
</gene>
<dbReference type="EMBL" id="JAGZGG010000051">
    <property type="protein sequence ID" value="MBS5333650.1"/>
    <property type="molecule type" value="Genomic_DNA"/>
</dbReference>
<evidence type="ECO:0000313" key="2">
    <source>
        <dbReference type="Proteomes" id="UP000759273"/>
    </source>
</evidence>
<reference evidence="1" key="1">
    <citation type="submission" date="2021-02" db="EMBL/GenBank/DDBJ databases">
        <title>Infant gut strain persistence is associated with maternal origin, phylogeny, and functional potential including surface adhesion and iron acquisition.</title>
        <authorList>
            <person name="Lou Y.C."/>
        </authorList>
    </citation>
    <scope>NUCLEOTIDE SEQUENCE</scope>
    <source>
        <strain evidence="1">L3_101_000M1_dasL3_101_000M1_concoct_87</strain>
    </source>
</reference>
<evidence type="ECO:0000313" key="1">
    <source>
        <dbReference type="EMBL" id="MBS5333650.1"/>
    </source>
</evidence>
<protein>
    <submittedName>
        <fullName evidence="1">Uncharacterized protein</fullName>
    </submittedName>
</protein>
<dbReference type="Proteomes" id="UP000759273">
    <property type="component" value="Unassembled WGS sequence"/>
</dbReference>
<sequence>MKLTGFGSRCSEHRDADGSVEVITSEYTVPSVHDKTKAIKYATVIVLRSIGSAGSPQADEIIRTYRSRGYQLNIVHCSRKLFNECLADLFNAEDDTDTEKGPEK</sequence>
<organism evidence="1 2">
    <name type="scientific">Subdoligranulum variabile</name>
    <dbReference type="NCBI Taxonomy" id="214851"/>
    <lineage>
        <taxon>Bacteria</taxon>
        <taxon>Bacillati</taxon>
        <taxon>Bacillota</taxon>
        <taxon>Clostridia</taxon>
        <taxon>Eubacteriales</taxon>
        <taxon>Oscillospiraceae</taxon>
        <taxon>Subdoligranulum</taxon>
    </lineage>
</organism>
<dbReference type="AlphaFoldDB" id="A0A943HLY6"/>